<accession>A0A5J4PQ76</accession>
<gene>
    <name evidence="1" type="ORF">EZS27_037251</name>
</gene>
<comment type="caution">
    <text evidence="1">The sequence shown here is derived from an EMBL/GenBank/DDBJ whole genome shotgun (WGS) entry which is preliminary data.</text>
</comment>
<evidence type="ECO:0000313" key="1">
    <source>
        <dbReference type="EMBL" id="KAA6311667.1"/>
    </source>
</evidence>
<dbReference type="InterPro" id="IPR027417">
    <property type="entry name" value="P-loop_NTPase"/>
</dbReference>
<dbReference type="EMBL" id="SNRY01006837">
    <property type="protein sequence ID" value="KAA6311667.1"/>
    <property type="molecule type" value="Genomic_DNA"/>
</dbReference>
<reference evidence="1" key="1">
    <citation type="submission" date="2019-03" db="EMBL/GenBank/DDBJ databases">
        <title>Single cell metagenomics reveals metabolic interactions within the superorganism composed of flagellate Streblomastix strix and complex community of Bacteroidetes bacteria on its surface.</title>
        <authorList>
            <person name="Treitli S.C."/>
            <person name="Kolisko M."/>
            <person name="Husnik F."/>
            <person name="Keeling P."/>
            <person name="Hampl V."/>
        </authorList>
    </citation>
    <scope>NUCLEOTIDE SEQUENCE</scope>
    <source>
        <strain evidence="1">STM</strain>
    </source>
</reference>
<dbReference type="SUPFAM" id="SSF52540">
    <property type="entry name" value="P-loop containing nucleoside triphosphate hydrolases"/>
    <property type="match status" value="1"/>
</dbReference>
<sequence>MRLENWFISNPDTSQQEILKVPISQNLIVKGAAGSGKTNMAIYRANQVGNNTFVIVVYTIALKKMIRYGLGELGLNKDRVVHEWSWMYRGIEISGDIFCLKENNNYGLNRNLLILKSAEDVKFFISRNEYDNVIQLGCLLDYSVQTVQNPLEVSIDFDDWVEDRFYYLLCI</sequence>
<dbReference type="AlphaFoldDB" id="A0A5J4PQ76"/>
<proteinExistence type="predicted"/>
<organism evidence="1">
    <name type="scientific">termite gut metagenome</name>
    <dbReference type="NCBI Taxonomy" id="433724"/>
    <lineage>
        <taxon>unclassified sequences</taxon>
        <taxon>metagenomes</taxon>
        <taxon>organismal metagenomes</taxon>
    </lineage>
</organism>
<name>A0A5J4PQ76_9ZZZZ</name>
<dbReference type="Gene3D" id="3.40.50.300">
    <property type="entry name" value="P-loop containing nucleotide triphosphate hydrolases"/>
    <property type="match status" value="1"/>
</dbReference>
<protein>
    <submittedName>
        <fullName evidence="1">Uncharacterized protein</fullName>
    </submittedName>
</protein>